<comment type="caution">
    <text evidence="1">The sequence shown here is derived from an EMBL/GenBank/DDBJ whole genome shotgun (WGS) entry which is preliminary data.</text>
</comment>
<proteinExistence type="predicted"/>
<reference evidence="1 2" key="1">
    <citation type="submission" date="2022-03" db="EMBL/GenBank/DDBJ databases">
        <authorList>
            <person name="Macdonald S."/>
            <person name="Ahmed S."/>
            <person name="Newling K."/>
        </authorList>
    </citation>
    <scope>NUCLEOTIDE SEQUENCE [LARGE SCALE GENOMIC DNA]</scope>
</reference>
<protein>
    <submittedName>
        <fullName evidence="1">Uncharacterized protein</fullName>
    </submittedName>
</protein>
<keyword evidence="2" id="KW-1185">Reference proteome</keyword>
<dbReference type="Proteomes" id="UP001642260">
    <property type="component" value="Unassembled WGS sequence"/>
</dbReference>
<name>A0ABC8J7L9_ERUVS</name>
<organism evidence="1 2">
    <name type="scientific">Eruca vesicaria subsp. sativa</name>
    <name type="common">Garden rocket</name>
    <name type="synonym">Eruca sativa</name>
    <dbReference type="NCBI Taxonomy" id="29727"/>
    <lineage>
        <taxon>Eukaryota</taxon>
        <taxon>Viridiplantae</taxon>
        <taxon>Streptophyta</taxon>
        <taxon>Embryophyta</taxon>
        <taxon>Tracheophyta</taxon>
        <taxon>Spermatophyta</taxon>
        <taxon>Magnoliopsida</taxon>
        <taxon>eudicotyledons</taxon>
        <taxon>Gunneridae</taxon>
        <taxon>Pentapetalae</taxon>
        <taxon>rosids</taxon>
        <taxon>malvids</taxon>
        <taxon>Brassicales</taxon>
        <taxon>Brassicaceae</taxon>
        <taxon>Brassiceae</taxon>
        <taxon>Eruca</taxon>
    </lineage>
</organism>
<dbReference type="EMBL" id="CAKOAT010085154">
    <property type="protein sequence ID" value="CAH8316664.1"/>
    <property type="molecule type" value="Genomic_DNA"/>
</dbReference>
<gene>
    <name evidence="1" type="ORF">ERUC_LOCUS7711</name>
</gene>
<evidence type="ECO:0000313" key="2">
    <source>
        <dbReference type="Proteomes" id="UP001642260"/>
    </source>
</evidence>
<evidence type="ECO:0000313" key="1">
    <source>
        <dbReference type="EMBL" id="CAH8316664.1"/>
    </source>
</evidence>
<accession>A0ABC8J7L9</accession>
<sequence>MVQGILKDEIFGIISQARRCPTETFIICYVLQSLAHSIWRKRNARKHGEQPLDDKTLSKMVDKTYV</sequence>
<dbReference type="AlphaFoldDB" id="A0ABC8J7L9"/>